<evidence type="ECO:0000313" key="2">
    <source>
        <dbReference type="Proteomes" id="UP001172457"/>
    </source>
</evidence>
<dbReference type="Proteomes" id="UP001172457">
    <property type="component" value="Chromosome 5"/>
</dbReference>
<keyword evidence="2" id="KW-1185">Reference proteome</keyword>
<protein>
    <submittedName>
        <fullName evidence="1">Uncharacterized protein</fullName>
    </submittedName>
</protein>
<proteinExistence type="predicted"/>
<gene>
    <name evidence="1" type="ORF">OSB04_020046</name>
</gene>
<evidence type="ECO:0000313" key="1">
    <source>
        <dbReference type="EMBL" id="KAJ9547503.1"/>
    </source>
</evidence>
<sequence length="161" mass="18565">MKLFELLNHNQDEVLEILGTGNKVEKYANPLALVVDRRNYYSGRLQRNEDGYGISYDVGEKGELERIISICFDPSKSQIDNFLFIEVLDVVHQSVIKSMINLSNGDIKQFSDSKCAYVLNSVSKSVDRCWTESCYFRKDPDPGRFQYFHASKFPEFKSETP</sequence>
<comment type="caution">
    <text evidence="1">The sequence shown here is derived from an EMBL/GenBank/DDBJ whole genome shotgun (WGS) entry which is preliminary data.</text>
</comment>
<dbReference type="EMBL" id="JARYMX010000005">
    <property type="protein sequence ID" value="KAJ9547503.1"/>
    <property type="molecule type" value="Genomic_DNA"/>
</dbReference>
<organism evidence="1 2">
    <name type="scientific">Centaurea solstitialis</name>
    <name type="common">yellow star-thistle</name>
    <dbReference type="NCBI Taxonomy" id="347529"/>
    <lineage>
        <taxon>Eukaryota</taxon>
        <taxon>Viridiplantae</taxon>
        <taxon>Streptophyta</taxon>
        <taxon>Embryophyta</taxon>
        <taxon>Tracheophyta</taxon>
        <taxon>Spermatophyta</taxon>
        <taxon>Magnoliopsida</taxon>
        <taxon>eudicotyledons</taxon>
        <taxon>Gunneridae</taxon>
        <taxon>Pentapetalae</taxon>
        <taxon>asterids</taxon>
        <taxon>campanulids</taxon>
        <taxon>Asterales</taxon>
        <taxon>Asteraceae</taxon>
        <taxon>Carduoideae</taxon>
        <taxon>Cardueae</taxon>
        <taxon>Centaureinae</taxon>
        <taxon>Centaurea</taxon>
    </lineage>
</organism>
<reference evidence="1" key="1">
    <citation type="submission" date="2023-03" db="EMBL/GenBank/DDBJ databases">
        <title>Chromosome-scale reference genome and RAD-based genetic map of yellow starthistle (Centaurea solstitialis) reveal putative structural variation and QTLs associated with invader traits.</title>
        <authorList>
            <person name="Reatini B."/>
            <person name="Cang F.A."/>
            <person name="Jiang Q."/>
            <person name="Mckibben M.T.W."/>
            <person name="Barker M.S."/>
            <person name="Rieseberg L.H."/>
            <person name="Dlugosch K.M."/>
        </authorList>
    </citation>
    <scope>NUCLEOTIDE SEQUENCE</scope>
    <source>
        <strain evidence="1">CAN-66</strain>
        <tissue evidence="1">Leaf</tissue>
    </source>
</reference>
<dbReference type="AlphaFoldDB" id="A0AA38SZ28"/>
<accession>A0AA38SZ28</accession>
<name>A0AA38SZ28_9ASTR</name>